<comment type="caution">
    <text evidence="2">The sequence shown here is derived from an EMBL/GenBank/DDBJ whole genome shotgun (WGS) entry which is preliminary data.</text>
</comment>
<feature type="chain" id="PRO_5047165065" description="LTXXQ motif family protein" evidence="1">
    <location>
        <begin position="19"/>
        <end position="120"/>
    </location>
</feature>
<reference evidence="2" key="1">
    <citation type="submission" date="2022-07" db="EMBL/GenBank/DDBJ databases">
        <title>Taxonomy of Novel Oxalotrophic and Methylotrophic Bacteria.</title>
        <authorList>
            <person name="Sahin N."/>
            <person name="Tani A."/>
        </authorList>
    </citation>
    <scope>NUCLEOTIDE SEQUENCE</scope>
    <source>
        <strain evidence="2">Y10</strain>
    </source>
</reference>
<feature type="signal peptide" evidence="1">
    <location>
        <begin position="1"/>
        <end position="18"/>
    </location>
</feature>
<sequence length="120" mass="14144">MKNLLIVGLLLVNLMAFGQTSEEDRELFRTEIQEKFQALELSDDQKVQFEEIQVKYFGQVEAIRASTDSRMSKMKSLKDIQKKKNAEVKEILTEAQYDSYLDIQKEVKKEMKSRYKARNE</sequence>
<gene>
    <name evidence="2" type="ORF">Y10_26560</name>
</gene>
<dbReference type="Proteomes" id="UP001143543">
    <property type="component" value="Unassembled WGS sequence"/>
</dbReference>
<evidence type="ECO:0000256" key="1">
    <source>
        <dbReference type="SAM" id="SignalP"/>
    </source>
</evidence>
<name>A0ABQ5MLJ6_9FLAO</name>
<dbReference type="EMBL" id="BRVO01000003">
    <property type="protein sequence ID" value="GLB50288.1"/>
    <property type="molecule type" value="Genomic_DNA"/>
</dbReference>
<evidence type="ECO:0000313" key="2">
    <source>
        <dbReference type="EMBL" id="GLB50288.1"/>
    </source>
</evidence>
<accession>A0ABQ5MLJ6</accession>
<evidence type="ECO:0008006" key="4">
    <source>
        <dbReference type="Google" id="ProtNLM"/>
    </source>
</evidence>
<proteinExistence type="predicted"/>
<keyword evidence="1" id="KW-0732">Signal</keyword>
<evidence type="ECO:0000313" key="3">
    <source>
        <dbReference type="Proteomes" id="UP001143543"/>
    </source>
</evidence>
<organism evidence="2 3">
    <name type="scientific">Neptunitalea lumnitzerae</name>
    <dbReference type="NCBI Taxonomy" id="2965509"/>
    <lineage>
        <taxon>Bacteria</taxon>
        <taxon>Pseudomonadati</taxon>
        <taxon>Bacteroidota</taxon>
        <taxon>Flavobacteriia</taxon>
        <taxon>Flavobacteriales</taxon>
        <taxon>Flavobacteriaceae</taxon>
        <taxon>Neptunitalea</taxon>
    </lineage>
</organism>
<protein>
    <recommendedName>
        <fullName evidence="4">LTXXQ motif family protein</fullName>
    </recommendedName>
</protein>
<dbReference type="RefSeq" id="WP_281765916.1">
    <property type="nucleotide sequence ID" value="NZ_BRVO01000003.1"/>
</dbReference>
<keyword evidence="3" id="KW-1185">Reference proteome</keyword>